<keyword evidence="4 9" id="KW-0732">Signal</keyword>
<evidence type="ECO:0000256" key="9">
    <source>
        <dbReference type="SAM" id="SignalP"/>
    </source>
</evidence>
<dbReference type="AlphaFoldDB" id="W5LYL1"/>
<evidence type="ECO:0000256" key="4">
    <source>
        <dbReference type="ARBA" id="ARBA00022729"/>
    </source>
</evidence>
<reference evidence="13" key="1">
    <citation type="submission" date="2011-12" db="EMBL/GenBank/DDBJ databases">
        <title>The Draft Genome of Lepisosteus oculatus.</title>
        <authorList>
            <consortium name="The Broad Institute Genome Assembly &amp; Analysis Group"/>
            <consortium name="Computational R&amp;D Group"/>
            <consortium name="and Sequencing Platform"/>
            <person name="Di Palma F."/>
            <person name="Alfoldi J."/>
            <person name="Johnson J."/>
            <person name="Berlin A."/>
            <person name="Gnerre S."/>
            <person name="Jaffe D."/>
            <person name="MacCallum I."/>
            <person name="Young S."/>
            <person name="Walker B.J."/>
            <person name="Lander E.S."/>
            <person name="Lindblad-Toh K."/>
        </authorList>
    </citation>
    <scope>NUCLEOTIDE SEQUENCE [LARGE SCALE GENOMIC DNA]</scope>
</reference>
<dbReference type="GO" id="GO:0001817">
    <property type="term" value="P:regulation of cytokine production"/>
    <property type="evidence" value="ECO:0000318"/>
    <property type="project" value="GO_Central"/>
</dbReference>
<evidence type="ECO:0000256" key="8">
    <source>
        <dbReference type="SAM" id="Phobius"/>
    </source>
</evidence>
<evidence type="ECO:0000256" key="1">
    <source>
        <dbReference type="ARBA" id="ARBA00004479"/>
    </source>
</evidence>
<dbReference type="Ensembl" id="ENSLOCT00000001222.1">
    <property type="protein sequence ID" value="ENSLOCP00000001218.1"/>
    <property type="gene ID" value="ENSLOCG00000001081.1"/>
</dbReference>
<dbReference type="PRINTS" id="PR01407">
    <property type="entry name" value="BUTYPHLNCDUF"/>
</dbReference>
<dbReference type="GO" id="GO:0005102">
    <property type="term" value="F:signaling receptor binding"/>
    <property type="evidence" value="ECO:0000318"/>
    <property type="project" value="GO_Central"/>
</dbReference>
<accession>W5LYL1</accession>
<dbReference type="eggNOG" id="ENOG502QSRZ">
    <property type="taxonomic scope" value="Eukaryota"/>
</dbReference>
<name>W5LYL1_LEPOC</name>
<comment type="similarity">
    <text evidence="2">Belongs to the immunoglobulin superfamily. BTN/MOG family.</text>
</comment>
<dbReference type="InterPro" id="IPR053896">
    <property type="entry name" value="BTN3A2-like_Ig-C"/>
</dbReference>
<keyword evidence="13" id="KW-1185">Reference proteome</keyword>
<reference evidence="12" key="2">
    <citation type="submission" date="2025-08" db="UniProtKB">
        <authorList>
            <consortium name="Ensembl"/>
        </authorList>
    </citation>
    <scope>IDENTIFICATION</scope>
</reference>
<feature type="chain" id="PRO_5004866997" description="Butyrophilin subfamily 1 member A1-like" evidence="9">
    <location>
        <begin position="25"/>
        <end position="460"/>
    </location>
</feature>
<dbReference type="Gene3D" id="2.60.120.920">
    <property type="match status" value="1"/>
</dbReference>
<evidence type="ECO:0000256" key="2">
    <source>
        <dbReference type="ARBA" id="ARBA00007591"/>
    </source>
</evidence>
<comment type="subcellular location">
    <subcellularLocation>
        <location evidence="1">Membrane</location>
        <topology evidence="1">Single-pass type I membrane protein</topology>
    </subcellularLocation>
</comment>
<evidence type="ECO:0000313" key="12">
    <source>
        <dbReference type="Ensembl" id="ENSLOCP00000001218.1"/>
    </source>
</evidence>
<evidence type="ECO:0008006" key="14">
    <source>
        <dbReference type="Google" id="ProtNLM"/>
    </source>
</evidence>
<dbReference type="OMA" id="WAKISEY"/>
<dbReference type="GO" id="GO:0009897">
    <property type="term" value="C:external side of plasma membrane"/>
    <property type="evidence" value="ECO:0000318"/>
    <property type="project" value="GO_Central"/>
</dbReference>
<dbReference type="FunFam" id="2.60.40.10:FF:000208">
    <property type="entry name" value="Butyrophilin subfamily 1 member A1"/>
    <property type="match status" value="1"/>
</dbReference>
<dbReference type="FunFam" id="2.60.40.10:FF:000088">
    <property type="entry name" value="Butyrophilin subfamily 1 member A1"/>
    <property type="match status" value="1"/>
</dbReference>
<dbReference type="InterPro" id="IPR013783">
    <property type="entry name" value="Ig-like_fold"/>
</dbReference>
<dbReference type="InterPro" id="IPR013320">
    <property type="entry name" value="ConA-like_dom_sf"/>
</dbReference>
<organism evidence="12 13">
    <name type="scientific">Lepisosteus oculatus</name>
    <name type="common">Spotted gar</name>
    <dbReference type="NCBI Taxonomy" id="7918"/>
    <lineage>
        <taxon>Eukaryota</taxon>
        <taxon>Metazoa</taxon>
        <taxon>Chordata</taxon>
        <taxon>Craniata</taxon>
        <taxon>Vertebrata</taxon>
        <taxon>Euteleostomi</taxon>
        <taxon>Actinopterygii</taxon>
        <taxon>Neopterygii</taxon>
        <taxon>Holostei</taxon>
        <taxon>Semionotiformes</taxon>
        <taxon>Lepisosteidae</taxon>
        <taxon>Lepisosteus</taxon>
    </lineage>
</organism>
<dbReference type="Pfam" id="PF00622">
    <property type="entry name" value="SPRY"/>
    <property type="match status" value="1"/>
</dbReference>
<sequence length="460" mass="52635">MKSFNPTWFLVTVMSLLLQPLVYSESDGIAVLGPDQPVAAFVGEDIVLPCYLSPSVSAVGLEVRWFTDDFHDPVCLYLNSENNIEDQNPSYRGRAELFQGELDRGNISLRLSKVQVSDEGLYRCLAKSKDWYEEVLIEVTVKALGTQPSVSLQSREGGQSQLVCRSEGWYPRPVVTWMDRDGQDLTSLSNITLESNRQGLLSVSSFIPVKQESGVFSCIIRSSARESNGESQFYMSRDFFPEVSMWMVAFFVISAPAALAFILLIIPWKIMNGREKEHRCEIAAIPRLREEREWKWLCSAADDVTLDPESAHRNLALSEGGMRVREAGWRDLPDTPQRFGERYCVRSRQGFSAGRHYWEVEVNERWTIGVTRESAEKKGEFGFTPQEGYWALGCYSSKFRIFTDPPTPLPLSLKSRRVGIYVDVEEKQVSYYNAESRTHLYTFGDMHLNEREKVYLFFWT</sequence>
<dbReference type="InterPro" id="IPR013106">
    <property type="entry name" value="Ig_V-set"/>
</dbReference>
<dbReference type="InterPro" id="IPR007110">
    <property type="entry name" value="Ig-like_dom"/>
</dbReference>
<dbReference type="Gene3D" id="2.60.40.10">
    <property type="entry name" value="Immunoglobulins"/>
    <property type="match status" value="2"/>
</dbReference>
<dbReference type="Pfam" id="PF22705">
    <property type="entry name" value="C2-set_3"/>
    <property type="match status" value="1"/>
</dbReference>
<dbReference type="InterPro" id="IPR003877">
    <property type="entry name" value="SPRY_dom"/>
</dbReference>
<feature type="domain" description="Ig-like" evidence="11">
    <location>
        <begin position="148"/>
        <end position="236"/>
    </location>
</feature>
<evidence type="ECO:0000259" key="10">
    <source>
        <dbReference type="PROSITE" id="PS50188"/>
    </source>
</evidence>
<dbReference type="PROSITE" id="PS50188">
    <property type="entry name" value="B302_SPRY"/>
    <property type="match status" value="1"/>
</dbReference>
<dbReference type="InterPro" id="IPR003879">
    <property type="entry name" value="Butyrophylin_SPRY"/>
</dbReference>
<evidence type="ECO:0000256" key="6">
    <source>
        <dbReference type="ARBA" id="ARBA00023136"/>
    </source>
</evidence>
<proteinExistence type="inferred from homology"/>
<dbReference type="HOGENOM" id="CLU_013137_22_2_1"/>
<dbReference type="InterPro" id="IPR003599">
    <property type="entry name" value="Ig_sub"/>
</dbReference>
<feature type="domain" description="B30.2/SPRY" evidence="10">
    <location>
        <begin position="284"/>
        <end position="460"/>
    </location>
</feature>
<dbReference type="CDD" id="cd13733">
    <property type="entry name" value="SPRY_PRY_C-I_1"/>
    <property type="match status" value="1"/>
</dbReference>
<evidence type="ECO:0000256" key="7">
    <source>
        <dbReference type="ARBA" id="ARBA00023319"/>
    </source>
</evidence>
<protein>
    <recommendedName>
        <fullName evidence="14">Butyrophilin subfamily 1 member A1-like</fullName>
    </recommendedName>
</protein>
<dbReference type="SUPFAM" id="SSF49899">
    <property type="entry name" value="Concanavalin A-like lectins/glucanases"/>
    <property type="match status" value="1"/>
</dbReference>
<keyword evidence="3 8" id="KW-0812">Transmembrane</keyword>
<dbReference type="PANTHER" id="PTHR24100:SF130">
    <property type="entry name" value="BUTYROPHILIN-LIKE PROTEIN 9"/>
    <property type="match status" value="1"/>
</dbReference>
<dbReference type="GO" id="GO:0050852">
    <property type="term" value="P:T cell receptor signaling pathway"/>
    <property type="evidence" value="ECO:0000318"/>
    <property type="project" value="GO_Central"/>
</dbReference>
<dbReference type="InterPro" id="IPR050504">
    <property type="entry name" value="IgSF_BTN/MOG"/>
</dbReference>
<dbReference type="SMART" id="SM00406">
    <property type="entry name" value="IGv"/>
    <property type="match status" value="1"/>
</dbReference>
<dbReference type="SMART" id="SM00409">
    <property type="entry name" value="IG"/>
    <property type="match status" value="1"/>
</dbReference>
<keyword evidence="7" id="KW-0393">Immunoglobulin domain</keyword>
<dbReference type="InterPro" id="IPR001870">
    <property type="entry name" value="B30.2/SPRY"/>
</dbReference>
<feature type="domain" description="Ig-like" evidence="11">
    <location>
        <begin position="20"/>
        <end position="140"/>
    </location>
</feature>
<dbReference type="PROSITE" id="PS50835">
    <property type="entry name" value="IG_LIKE"/>
    <property type="match status" value="2"/>
</dbReference>
<dbReference type="FunFam" id="2.60.120.920:FF:000080">
    <property type="entry name" value="Uncharacterized protein"/>
    <property type="match status" value="1"/>
</dbReference>
<dbReference type="SUPFAM" id="SSF48726">
    <property type="entry name" value="Immunoglobulin"/>
    <property type="match status" value="2"/>
</dbReference>
<dbReference type="InterPro" id="IPR006574">
    <property type="entry name" value="PRY"/>
</dbReference>
<evidence type="ECO:0000256" key="5">
    <source>
        <dbReference type="ARBA" id="ARBA00022989"/>
    </source>
</evidence>
<evidence type="ECO:0000313" key="13">
    <source>
        <dbReference type="Proteomes" id="UP000018468"/>
    </source>
</evidence>
<dbReference type="STRING" id="7918.ENSLOCP00000001218"/>
<evidence type="ECO:0000256" key="3">
    <source>
        <dbReference type="ARBA" id="ARBA00022692"/>
    </source>
</evidence>
<dbReference type="GeneTree" id="ENSGT01120000271914"/>
<reference evidence="12" key="3">
    <citation type="submission" date="2025-09" db="UniProtKB">
        <authorList>
            <consortium name="Ensembl"/>
        </authorList>
    </citation>
    <scope>IDENTIFICATION</scope>
</reference>
<dbReference type="Bgee" id="ENSLOCG00000001081">
    <property type="expression patterns" value="Expressed in pharyngeal gill and 13 other cell types or tissues"/>
</dbReference>
<evidence type="ECO:0000259" key="11">
    <source>
        <dbReference type="PROSITE" id="PS50835"/>
    </source>
</evidence>
<dbReference type="SMART" id="SM00589">
    <property type="entry name" value="PRY"/>
    <property type="match status" value="1"/>
</dbReference>
<dbReference type="InterPro" id="IPR043136">
    <property type="entry name" value="B30.2/SPRY_sf"/>
</dbReference>
<dbReference type="InterPro" id="IPR036179">
    <property type="entry name" value="Ig-like_dom_sf"/>
</dbReference>
<dbReference type="Pfam" id="PF13765">
    <property type="entry name" value="PRY"/>
    <property type="match status" value="1"/>
</dbReference>
<dbReference type="Pfam" id="PF07686">
    <property type="entry name" value="V-set"/>
    <property type="match status" value="1"/>
</dbReference>
<feature type="transmembrane region" description="Helical" evidence="8">
    <location>
        <begin position="245"/>
        <end position="266"/>
    </location>
</feature>
<dbReference type="SMART" id="SM00449">
    <property type="entry name" value="SPRY"/>
    <property type="match status" value="1"/>
</dbReference>
<keyword evidence="6 8" id="KW-0472">Membrane</keyword>
<dbReference type="PANTHER" id="PTHR24100">
    <property type="entry name" value="BUTYROPHILIN"/>
    <property type="match status" value="1"/>
</dbReference>
<dbReference type="InParanoid" id="W5LYL1"/>
<feature type="signal peptide" evidence="9">
    <location>
        <begin position="1"/>
        <end position="24"/>
    </location>
</feature>
<keyword evidence="5 8" id="KW-1133">Transmembrane helix</keyword>
<dbReference type="Proteomes" id="UP000018468">
    <property type="component" value="Unassembled WGS sequence"/>
</dbReference>